<dbReference type="RefSeq" id="XP_031853181.1">
    <property type="nucleotide sequence ID" value="XM_031997290.1"/>
</dbReference>
<keyword evidence="8" id="KW-1185">Reference proteome</keyword>
<accession>A0A5E8BEL7</accession>
<evidence type="ECO:0000313" key="7">
    <source>
        <dbReference type="EMBL" id="VVT50043.1"/>
    </source>
</evidence>
<sequence>MSIGVHNIAVSEITPEWVNLSLLGRVLAYDWSKEGYIFASIFAFVFLHYFFLRRNQAKVAKWVASHRPVLTKEFYQVGVSPNPKDPLVAPYSPTLYSTYATGRVGIDAVKIEFGLKGRHNPITLSLEYLLDLFFGHKVTDDYVNVTIVPSSTSAAPIHPCVFAVINKEDMKEVREENYYLSITKTSDSPKLPNTFVFMSESAELTDNLFSTELSDAIKNSSAFLKFFALADLQKESPKKLEDLVSHPRVILSFRFPKTEAEYTASSVLLQAAIDFVDSAPAKSFVRPEVAKKIKATRDSETRKIVKALDEAKAEEIAKKKAEEKRNQRNAISKMSPAEQKKYEQRERDKEMRKLRSKNARRI</sequence>
<evidence type="ECO:0000256" key="4">
    <source>
        <dbReference type="ARBA" id="ARBA00023136"/>
    </source>
</evidence>
<feature type="region of interest" description="Disordered" evidence="5">
    <location>
        <begin position="317"/>
        <end position="362"/>
    </location>
</feature>
<dbReference type="GO" id="GO:0032469">
    <property type="term" value="P:endoplasmic reticulum calcium ion homeostasis"/>
    <property type="evidence" value="ECO:0007669"/>
    <property type="project" value="InterPro"/>
</dbReference>
<dbReference type="GeneID" id="43581390"/>
<dbReference type="GO" id="GO:0005783">
    <property type="term" value="C:endoplasmic reticulum"/>
    <property type="evidence" value="ECO:0007669"/>
    <property type="project" value="InterPro"/>
</dbReference>
<comment type="subcellular location">
    <subcellularLocation>
        <location evidence="1">Membrane</location>
        <topology evidence="1">Single-pass membrane protein</topology>
    </subcellularLocation>
</comment>
<feature type="transmembrane region" description="Helical" evidence="6">
    <location>
        <begin position="35"/>
        <end position="52"/>
    </location>
</feature>
<evidence type="ECO:0000313" key="8">
    <source>
        <dbReference type="Proteomes" id="UP000398389"/>
    </source>
</evidence>
<keyword evidence="2 6" id="KW-0812">Transmembrane</keyword>
<evidence type="ECO:0000256" key="2">
    <source>
        <dbReference type="ARBA" id="ARBA00022692"/>
    </source>
</evidence>
<evidence type="ECO:0008006" key="9">
    <source>
        <dbReference type="Google" id="ProtNLM"/>
    </source>
</evidence>
<dbReference type="InterPro" id="IPR012879">
    <property type="entry name" value="CCDC47"/>
</dbReference>
<reference evidence="7 8" key="1">
    <citation type="submission" date="2019-09" db="EMBL/GenBank/DDBJ databases">
        <authorList>
            <person name="Brejova B."/>
        </authorList>
    </citation>
    <scope>NUCLEOTIDE SEQUENCE [LARGE SCALE GENOMIC DNA]</scope>
</reference>
<dbReference type="Pfam" id="PF07946">
    <property type="entry name" value="CCDC47"/>
    <property type="match status" value="1"/>
</dbReference>
<gene>
    <name evidence="7" type="ORF">SAPINGB_P002572</name>
</gene>
<dbReference type="OrthoDB" id="10039147at2759"/>
<feature type="compositionally biased region" description="Basic and acidic residues" evidence="5">
    <location>
        <begin position="338"/>
        <end position="353"/>
    </location>
</feature>
<dbReference type="EMBL" id="CABVLU010000002">
    <property type="protein sequence ID" value="VVT50043.1"/>
    <property type="molecule type" value="Genomic_DNA"/>
</dbReference>
<organism evidence="7 8">
    <name type="scientific">Magnusiomyces paraingens</name>
    <dbReference type="NCBI Taxonomy" id="2606893"/>
    <lineage>
        <taxon>Eukaryota</taxon>
        <taxon>Fungi</taxon>
        <taxon>Dikarya</taxon>
        <taxon>Ascomycota</taxon>
        <taxon>Saccharomycotina</taxon>
        <taxon>Dipodascomycetes</taxon>
        <taxon>Dipodascales</taxon>
        <taxon>Dipodascaceae</taxon>
        <taxon>Magnusiomyces</taxon>
    </lineage>
</organism>
<keyword evidence="3 6" id="KW-1133">Transmembrane helix</keyword>
<dbReference type="PANTHER" id="PTHR12883">
    <property type="entry name" value="ADIPOCYTE-SPECIFIC PROTEIN 4-RELATED"/>
    <property type="match status" value="1"/>
</dbReference>
<keyword evidence="4 6" id="KW-0472">Membrane</keyword>
<name>A0A5E8BEL7_9ASCO</name>
<evidence type="ECO:0000256" key="1">
    <source>
        <dbReference type="ARBA" id="ARBA00004167"/>
    </source>
</evidence>
<dbReference type="GO" id="GO:0016020">
    <property type="term" value="C:membrane"/>
    <property type="evidence" value="ECO:0007669"/>
    <property type="project" value="UniProtKB-SubCell"/>
</dbReference>
<dbReference type="Proteomes" id="UP000398389">
    <property type="component" value="Unassembled WGS sequence"/>
</dbReference>
<evidence type="ECO:0000256" key="3">
    <source>
        <dbReference type="ARBA" id="ARBA00022989"/>
    </source>
</evidence>
<dbReference type="AlphaFoldDB" id="A0A5E8BEL7"/>
<dbReference type="GO" id="GO:0005509">
    <property type="term" value="F:calcium ion binding"/>
    <property type="evidence" value="ECO:0007669"/>
    <property type="project" value="InterPro"/>
</dbReference>
<proteinExistence type="predicted"/>
<feature type="compositionally biased region" description="Basic and acidic residues" evidence="5">
    <location>
        <begin position="317"/>
        <end position="326"/>
    </location>
</feature>
<dbReference type="PANTHER" id="PTHR12883:SF0">
    <property type="entry name" value="PAT COMPLEX SUBUNIT CCDC47"/>
    <property type="match status" value="1"/>
</dbReference>
<evidence type="ECO:0000256" key="5">
    <source>
        <dbReference type="SAM" id="MobiDB-lite"/>
    </source>
</evidence>
<protein>
    <recommendedName>
        <fullName evidence="9">DUF1682-domain-containing protein</fullName>
    </recommendedName>
</protein>
<evidence type="ECO:0000256" key="6">
    <source>
        <dbReference type="SAM" id="Phobius"/>
    </source>
</evidence>